<protein>
    <submittedName>
        <fullName evidence="3">GH3 domain containing</fullName>
    </submittedName>
</protein>
<reference evidence="3" key="1">
    <citation type="submission" date="2019-06" db="EMBL/GenBank/DDBJ databases">
        <title>G10K-VGP Goodes thornscrub tortoise genome, primary haplotype.</title>
        <authorList>
            <person name="Murphy B."/>
            <person name="Edwards T."/>
            <person name="Rhie A."/>
            <person name="Koren S."/>
            <person name="Phillippy A."/>
            <person name="Fedrigo O."/>
            <person name="Haase B."/>
            <person name="Mountcastle J."/>
            <person name="Lewin H."/>
            <person name="Damas J."/>
            <person name="Howe K."/>
            <person name="Formenti G."/>
            <person name="Myers G."/>
            <person name="Durbin R."/>
            <person name="Jarvis E.D."/>
        </authorList>
    </citation>
    <scope>NUCLEOTIDE SEQUENCE [LARGE SCALE GENOMIC DNA]</scope>
</reference>
<dbReference type="PANTHER" id="PTHR31901:SF9">
    <property type="entry name" value="GH3 DOMAIN-CONTAINING PROTEIN"/>
    <property type="match status" value="1"/>
</dbReference>
<sequence length="482" mass="51316">MCGRARSASCCGCWGEPGLRSQVPGQAVPGAGRGCQPLGPQPLVGSAEPGVGGWACPLPARHGVLSLTPVCSPCRLGRVPGALPPGRARLQRGQDPCPPGTADGALGSASEQLHRGLPPAGIWGQLGRSCRPGLPPPLWETGTVPSHTAALYVQLLFALRERALRALEAGLVSELYDALGVLRVGWEGLAQDLASGRLTRAAELRAECARGWDGVARRLWPRLQVVVVVAEPSSEQIYGEALREQECQGLPFYCPFYSAAGALLGVNLWPEQPDSRYLLCPGWAFCEFLPAGPGAEAPPETVLLADMQEGQEYELVLTDQAGLSRCPLSCHPHMPCALHQSPMPHPPICLVQTLSVRGEGVPEERFYGSLRRAVAMWPGARLVDYICAESSLLGASSGVCAPHYQVFVELRGLRDLSEAQRYKVSALGAGCSGTAGYLIPFPCRSWDQPLWTEVPGLAGPSWARLATCGGRTSFGACVRWRV</sequence>
<dbReference type="GO" id="GO:0016881">
    <property type="term" value="F:acid-amino acid ligase activity"/>
    <property type="evidence" value="ECO:0007669"/>
    <property type="project" value="TreeGrafter"/>
</dbReference>
<accession>A0A8C4Y1B6</accession>
<gene>
    <name evidence="3" type="primary">GHDC</name>
</gene>
<reference evidence="3" key="2">
    <citation type="submission" date="2025-08" db="UniProtKB">
        <authorList>
            <consortium name="Ensembl"/>
        </authorList>
    </citation>
    <scope>IDENTIFICATION</scope>
</reference>
<dbReference type="InterPro" id="IPR056985">
    <property type="entry name" value="GH3_N"/>
</dbReference>
<evidence type="ECO:0000259" key="1">
    <source>
        <dbReference type="Pfam" id="PF23571"/>
    </source>
</evidence>
<evidence type="ECO:0000259" key="2">
    <source>
        <dbReference type="Pfam" id="PF25146"/>
    </source>
</evidence>
<proteinExistence type="predicted"/>
<dbReference type="OrthoDB" id="10004661at2759"/>
<evidence type="ECO:0000313" key="3">
    <source>
        <dbReference type="Ensembl" id="ENSGEVP00005011605.1"/>
    </source>
</evidence>
<dbReference type="Ensembl" id="ENSGEVT00005012167.1">
    <property type="protein sequence ID" value="ENSGEVP00005011605.1"/>
    <property type="gene ID" value="ENSGEVG00005008040.1"/>
</dbReference>
<dbReference type="AlphaFoldDB" id="A0A8C4Y1B6"/>
<dbReference type="PANTHER" id="PTHR31901">
    <property type="entry name" value="GH3 DOMAIN-CONTAINING PROTEIN"/>
    <property type="match status" value="1"/>
</dbReference>
<dbReference type="GO" id="GO:0005737">
    <property type="term" value="C:cytoplasm"/>
    <property type="evidence" value="ECO:0007669"/>
    <property type="project" value="TreeGrafter"/>
</dbReference>
<dbReference type="Pfam" id="PF23571">
    <property type="entry name" value="GH3_M"/>
    <property type="match status" value="1"/>
</dbReference>
<dbReference type="InterPro" id="IPR055377">
    <property type="entry name" value="GH3_M"/>
</dbReference>
<name>A0A8C4Y1B6_9SAUR</name>
<dbReference type="Proteomes" id="UP000694390">
    <property type="component" value="Chromosome 23"/>
</dbReference>
<keyword evidence="4" id="KW-1185">Reference proteome</keyword>
<dbReference type="Pfam" id="PF25146">
    <property type="entry name" value="GH3_N_vert"/>
    <property type="match status" value="1"/>
</dbReference>
<feature type="domain" description="GH3 middle" evidence="1">
    <location>
        <begin position="277"/>
        <end position="326"/>
    </location>
</feature>
<dbReference type="GeneTree" id="ENSGT00390000016401"/>
<organism evidence="3 4">
    <name type="scientific">Gopherus evgoodei</name>
    <name type="common">Goodes thornscrub tortoise</name>
    <dbReference type="NCBI Taxonomy" id="1825980"/>
    <lineage>
        <taxon>Eukaryota</taxon>
        <taxon>Metazoa</taxon>
        <taxon>Chordata</taxon>
        <taxon>Craniata</taxon>
        <taxon>Vertebrata</taxon>
        <taxon>Euteleostomi</taxon>
        <taxon>Archelosauria</taxon>
        <taxon>Testudinata</taxon>
        <taxon>Testudines</taxon>
        <taxon>Cryptodira</taxon>
        <taxon>Durocryptodira</taxon>
        <taxon>Testudinoidea</taxon>
        <taxon>Testudinidae</taxon>
        <taxon>Gopherus</taxon>
    </lineage>
</organism>
<reference evidence="3" key="3">
    <citation type="submission" date="2025-09" db="UniProtKB">
        <authorList>
            <consortium name="Ensembl"/>
        </authorList>
    </citation>
    <scope>IDENTIFICATION</scope>
</reference>
<dbReference type="InterPro" id="IPR004993">
    <property type="entry name" value="GH3"/>
</dbReference>
<feature type="domain" description="GH3" evidence="2">
    <location>
        <begin position="184"/>
        <end position="229"/>
    </location>
</feature>
<evidence type="ECO:0000313" key="4">
    <source>
        <dbReference type="Proteomes" id="UP000694390"/>
    </source>
</evidence>